<comment type="caution">
    <text evidence="2">The sequence shown here is derived from an EMBL/GenBank/DDBJ whole genome shotgun (WGS) entry which is preliminary data.</text>
</comment>
<dbReference type="InterPro" id="IPR006747">
    <property type="entry name" value="DUF599"/>
</dbReference>
<dbReference type="AlphaFoldDB" id="A0A4Q7Z3Z5"/>
<evidence type="ECO:0000313" key="3">
    <source>
        <dbReference type="Proteomes" id="UP000292423"/>
    </source>
</evidence>
<feature type="transmembrane region" description="Helical" evidence="1">
    <location>
        <begin position="120"/>
        <end position="143"/>
    </location>
</feature>
<organism evidence="2 3">
    <name type="scientific">Fluviicoccus keumensis</name>
    <dbReference type="NCBI Taxonomy" id="1435465"/>
    <lineage>
        <taxon>Bacteria</taxon>
        <taxon>Pseudomonadati</taxon>
        <taxon>Pseudomonadota</taxon>
        <taxon>Gammaproteobacteria</taxon>
        <taxon>Moraxellales</taxon>
        <taxon>Moraxellaceae</taxon>
        <taxon>Fluviicoccus</taxon>
    </lineage>
</organism>
<proteinExistence type="predicted"/>
<dbReference type="Proteomes" id="UP000292423">
    <property type="component" value="Unassembled WGS sequence"/>
</dbReference>
<sequence length="236" mass="26021">MTDNFQLTNAFAWLSILGSGLIVLGYEWWFRESSKLHPLRFARTAHAHVRAQWVQSLMRQPGNELLAIQTIRNSVMSSSIIASTAILTLMGTVSLLTQASPGSLRHQNGDLLQVLTPGSILAGLLIAILLMTFVLSTMAVRFFNHAGYLMTTLSTDTNRESLIIVASRYMVRAGNHYSQAMRTLFWLSPVAAGLISIWLVAPTSLVLIRVLSWFDHAQEPLDGLLKSPDGQFPGAD</sequence>
<evidence type="ECO:0000313" key="2">
    <source>
        <dbReference type="EMBL" id="RZU45112.1"/>
    </source>
</evidence>
<feature type="transmembrane region" description="Helical" evidence="1">
    <location>
        <begin position="184"/>
        <end position="208"/>
    </location>
</feature>
<feature type="transmembrane region" description="Helical" evidence="1">
    <location>
        <begin position="80"/>
        <end position="100"/>
    </location>
</feature>
<keyword evidence="1" id="KW-0472">Membrane</keyword>
<dbReference type="EMBL" id="SHKX01000012">
    <property type="protein sequence ID" value="RZU45112.1"/>
    <property type="molecule type" value="Genomic_DNA"/>
</dbReference>
<protein>
    <submittedName>
        <fullName evidence="2">Putative membrane protein</fullName>
    </submittedName>
</protein>
<name>A0A4Q7Z3Z5_9GAMM</name>
<dbReference type="Pfam" id="PF04654">
    <property type="entry name" value="DUF599"/>
    <property type="match status" value="1"/>
</dbReference>
<dbReference type="PANTHER" id="PTHR31881">
    <property type="match status" value="1"/>
</dbReference>
<reference evidence="2 3" key="1">
    <citation type="submission" date="2019-02" db="EMBL/GenBank/DDBJ databases">
        <title>Genomic Encyclopedia of Type Strains, Phase IV (KMG-IV): sequencing the most valuable type-strain genomes for metagenomic binning, comparative biology and taxonomic classification.</title>
        <authorList>
            <person name="Goeker M."/>
        </authorList>
    </citation>
    <scope>NUCLEOTIDE SEQUENCE [LARGE SCALE GENOMIC DNA]</scope>
    <source>
        <strain evidence="2 3">DSM 105135</strain>
    </source>
</reference>
<feature type="transmembrane region" description="Helical" evidence="1">
    <location>
        <begin position="12"/>
        <end position="30"/>
    </location>
</feature>
<keyword evidence="1" id="KW-1133">Transmembrane helix</keyword>
<gene>
    <name evidence="2" type="ORF">EV700_1924</name>
</gene>
<keyword evidence="3" id="KW-1185">Reference proteome</keyword>
<keyword evidence="1" id="KW-0812">Transmembrane</keyword>
<dbReference type="PANTHER" id="PTHR31881:SF6">
    <property type="entry name" value="OS09G0494600 PROTEIN"/>
    <property type="match status" value="1"/>
</dbReference>
<evidence type="ECO:0000256" key="1">
    <source>
        <dbReference type="SAM" id="Phobius"/>
    </source>
</evidence>
<accession>A0A4Q7Z3Z5</accession>